<keyword evidence="2" id="KW-1185">Reference proteome</keyword>
<reference evidence="1 2" key="1">
    <citation type="submission" date="2021-03" db="EMBL/GenBank/DDBJ databases">
        <authorList>
            <person name="Kanchanasin P."/>
            <person name="Saeng-In P."/>
            <person name="Phongsopitanun W."/>
            <person name="Yuki M."/>
            <person name="Kudo T."/>
            <person name="Ohkuma M."/>
            <person name="Tanasupawat S."/>
        </authorList>
    </citation>
    <scope>NUCLEOTIDE SEQUENCE [LARGE SCALE GENOMIC DNA]</scope>
    <source>
        <strain evidence="1 2">L46</strain>
    </source>
</reference>
<proteinExistence type="predicted"/>
<evidence type="ECO:0000313" key="1">
    <source>
        <dbReference type="EMBL" id="MBO2438272.1"/>
    </source>
</evidence>
<dbReference type="RefSeq" id="WP_208266606.1">
    <property type="nucleotide sequence ID" value="NZ_BAAAGM010000163.1"/>
</dbReference>
<accession>A0ABS3QWX8</accession>
<dbReference type="Proteomes" id="UP000666915">
    <property type="component" value="Unassembled WGS sequence"/>
</dbReference>
<comment type="caution">
    <text evidence="1">The sequence shown here is derived from an EMBL/GenBank/DDBJ whole genome shotgun (WGS) entry which is preliminary data.</text>
</comment>
<protein>
    <submittedName>
        <fullName evidence="1">Uncharacterized protein</fullName>
    </submittedName>
</protein>
<gene>
    <name evidence="1" type="ORF">J4557_12160</name>
</gene>
<sequence length="51" mass="5286">MSVLQKWLSGLIGLGALYLVVSNPNGVYKAGQAIRNIVGGTEADIISGGKR</sequence>
<dbReference type="EMBL" id="JAGEOK010000007">
    <property type="protein sequence ID" value="MBO2438272.1"/>
    <property type="molecule type" value="Genomic_DNA"/>
</dbReference>
<evidence type="ECO:0000313" key="2">
    <source>
        <dbReference type="Proteomes" id="UP000666915"/>
    </source>
</evidence>
<organism evidence="1 2">
    <name type="scientific">Actinomadura nitritigenes</name>
    <dbReference type="NCBI Taxonomy" id="134602"/>
    <lineage>
        <taxon>Bacteria</taxon>
        <taxon>Bacillati</taxon>
        <taxon>Actinomycetota</taxon>
        <taxon>Actinomycetes</taxon>
        <taxon>Streptosporangiales</taxon>
        <taxon>Thermomonosporaceae</taxon>
        <taxon>Actinomadura</taxon>
    </lineage>
</organism>
<name>A0ABS3QWX8_9ACTN</name>